<feature type="compositionally biased region" description="Polar residues" evidence="1">
    <location>
        <begin position="152"/>
        <end position="175"/>
    </location>
</feature>
<dbReference type="AlphaFoldDB" id="A0AAN8W8Y4"/>
<feature type="compositionally biased region" description="Polar residues" evidence="1">
    <location>
        <begin position="282"/>
        <end position="301"/>
    </location>
</feature>
<feature type="region of interest" description="Disordered" evidence="1">
    <location>
        <begin position="279"/>
        <end position="304"/>
    </location>
</feature>
<gene>
    <name evidence="2" type="ORF">SK128_011896</name>
</gene>
<protein>
    <submittedName>
        <fullName evidence="2">Uncharacterized protein</fullName>
    </submittedName>
</protein>
<sequence length="474" mass="53380">MYDEKDVNDIGTSVFNLHHGVNEHEEGNRKDSKEELKDVKKLHTESKGLTENEFYKYLLRKDSKGVDKTKMDKKPCEGKADSELIKVPSQKDNRYKNKDEKDKKEIENEESQSEYCSQLSQEQLGTEEPKVPEHGTDRESLDSEMKNRFENTAESTSEITKDSVVSSHDNPQKSLSYEPKRQSRFRLKAQLNKLDAKFRKAFSSENSISFDTNSEFFVDEKATHLEPDVRMNENVPCAKLDDKSGITECSELVQEGDYTHGANDGNSLEAQCSVVHEEAKSNLKSSPSLTPKASPKLTPSSLEELKLPPEDVDYQEKVLEAGNKQRLSLTLFDKDGNPVPPPRRKFKLDEAKEKSIEIGLDCTDLGKDLGLLDTNPLEDSQSHECFVSSNNYPGVKDEAQTMYRKLTQRNQPSEITPAQTTAQSVSTPLLLSGGAAVTSPTNKGSFRSFVTHITKKSSTQISQGMFYWSPFNLR</sequence>
<keyword evidence="3" id="KW-1185">Reference proteome</keyword>
<dbReference type="Proteomes" id="UP001381693">
    <property type="component" value="Unassembled WGS sequence"/>
</dbReference>
<feature type="compositionally biased region" description="Basic and acidic residues" evidence="1">
    <location>
        <begin position="66"/>
        <end position="106"/>
    </location>
</feature>
<feature type="region of interest" description="Disordered" evidence="1">
    <location>
        <begin position="1"/>
        <end position="45"/>
    </location>
</feature>
<evidence type="ECO:0000313" key="2">
    <source>
        <dbReference type="EMBL" id="KAK7007740.1"/>
    </source>
</evidence>
<accession>A0AAN8W8Y4</accession>
<evidence type="ECO:0000256" key="1">
    <source>
        <dbReference type="SAM" id="MobiDB-lite"/>
    </source>
</evidence>
<feature type="compositionally biased region" description="Polar residues" evidence="1">
    <location>
        <begin position="113"/>
        <end position="124"/>
    </location>
</feature>
<proteinExistence type="predicted"/>
<name>A0AAN8W8Y4_HALRR</name>
<feature type="compositionally biased region" description="Basic and acidic residues" evidence="1">
    <location>
        <begin position="20"/>
        <end position="45"/>
    </location>
</feature>
<organism evidence="2 3">
    <name type="scientific">Halocaridina rubra</name>
    <name type="common">Hawaiian red shrimp</name>
    <dbReference type="NCBI Taxonomy" id="373956"/>
    <lineage>
        <taxon>Eukaryota</taxon>
        <taxon>Metazoa</taxon>
        <taxon>Ecdysozoa</taxon>
        <taxon>Arthropoda</taxon>
        <taxon>Crustacea</taxon>
        <taxon>Multicrustacea</taxon>
        <taxon>Malacostraca</taxon>
        <taxon>Eumalacostraca</taxon>
        <taxon>Eucarida</taxon>
        <taxon>Decapoda</taxon>
        <taxon>Pleocyemata</taxon>
        <taxon>Caridea</taxon>
        <taxon>Atyoidea</taxon>
        <taxon>Atyidae</taxon>
        <taxon>Halocaridina</taxon>
    </lineage>
</organism>
<feature type="compositionally biased region" description="Basic and acidic residues" evidence="1">
    <location>
        <begin position="127"/>
        <end position="151"/>
    </location>
</feature>
<comment type="caution">
    <text evidence="2">The sequence shown here is derived from an EMBL/GenBank/DDBJ whole genome shotgun (WGS) entry which is preliminary data.</text>
</comment>
<feature type="region of interest" description="Disordered" evidence="1">
    <location>
        <begin position="66"/>
        <end position="181"/>
    </location>
</feature>
<dbReference type="EMBL" id="JAXCGZ010023518">
    <property type="protein sequence ID" value="KAK7007740.1"/>
    <property type="molecule type" value="Genomic_DNA"/>
</dbReference>
<reference evidence="2 3" key="1">
    <citation type="submission" date="2023-11" db="EMBL/GenBank/DDBJ databases">
        <title>Halocaridina rubra genome assembly.</title>
        <authorList>
            <person name="Smith C."/>
        </authorList>
    </citation>
    <scope>NUCLEOTIDE SEQUENCE [LARGE SCALE GENOMIC DNA]</scope>
    <source>
        <strain evidence="2">EP-1</strain>
        <tissue evidence="2">Whole</tissue>
    </source>
</reference>
<evidence type="ECO:0000313" key="3">
    <source>
        <dbReference type="Proteomes" id="UP001381693"/>
    </source>
</evidence>